<dbReference type="PATRIC" id="fig|1232683.4.peg.2259"/>
<dbReference type="GO" id="GO:0006750">
    <property type="term" value="P:glutathione biosynthetic process"/>
    <property type="evidence" value="ECO:0007669"/>
    <property type="project" value="UniProtKB-UniRule"/>
</dbReference>
<dbReference type="GO" id="GO:0005524">
    <property type="term" value="F:ATP binding"/>
    <property type="evidence" value="ECO:0007669"/>
    <property type="project" value="UniProtKB-KW"/>
</dbReference>
<dbReference type="STRING" id="1232683.ADIMK_2300"/>
<dbReference type="AlphaFoldDB" id="A0A081FYB6"/>
<keyword evidence="5 8" id="KW-0547">Nucleotide-binding</keyword>
<reference evidence="11 12" key="1">
    <citation type="submission" date="2014-04" db="EMBL/GenBank/DDBJ databases">
        <title>Marinobacterium kochiensis sp. nov., isolated from sediment sample collected from Kochi backwaters in Kerala, India.</title>
        <authorList>
            <person name="Singh A."/>
            <person name="Pinnaka A.K."/>
        </authorList>
    </citation>
    <scope>NUCLEOTIDE SEQUENCE [LARGE SCALE GENOMIC DNA]</scope>
    <source>
        <strain evidence="11 12">AK27</strain>
    </source>
</reference>
<dbReference type="GO" id="GO:0005829">
    <property type="term" value="C:cytosol"/>
    <property type="evidence" value="ECO:0007669"/>
    <property type="project" value="TreeGrafter"/>
</dbReference>
<evidence type="ECO:0000256" key="9">
    <source>
        <dbReference type="RuleBase" id="RU004391"/>
    </source>
</evidence>
<dbReference type="EMBL" id="JMQN01000036">
    <property type="protein sequence ID" value="KEA63521.1"/>
    <property type="molecule type" value="Genomic_DNA"/>
</dbReference>
<dbReference type="Pfam" id="PF04262">
    <property type="entry name" value="Glu_cys_ligase"/>
    <property type="match status" value="1"/>
</dbReference>
<keyword evidence="3 8" id="KW-0436">Ligase</keyword>
<dbReference type="UniPathway" id="UPA00142">
    <property type="reaction ID" value="UER00209"/>
</dbReference>
<keyword evidence="6 8" id="KW-0067">ATP-binding</keyword>
<dbReference type="Proteomes" id="UP000028252">
    <property type="component" value="Unassembled WGS sequence"/>
</dbReference>
<dbReference type="PANTHER" id="PTHR38761">
    <property type="entry name" value="GLUTAMATE--CYSTEINE LIGASE"/>
    <property type="match status" value="1"/>
</dbReference>
<keyword evidence="12" id="KW-1185">Reference proteome</keyword>
<comment type="catalytic activity">
    <reaction evidence="7 8 9">
        <text>L-cysteine + L-glutamate + ATP = gamma-L-glutamyl-L-cysteine + ADP + phosphate + H(+)</text>
        <dbReference type="Rhea" id="RHEA:13285"/>
        <dbReference type="ChEBI" id="CHEBI:15378"/>
        <dbReference type="ChEBI" id="CHEBI:29985"/>
        <dbReference type="ChEBI" id="CHEBI:30616"/>
        <dbReference type="ChEBI" id="CHEBI:35235"/>
        <dbReference type="ChEBI" id="CHEBI:43474"/>
        <dbReference type="ChEBI" id="CHEBI:58173"/>
        <dbReference type="ChEBI" id="CHEBI:456216"/>
        <dbReference type="EC" id="6.3.2.2"/>
    </reaction>
</comment>
<dbReference type="NCBIfam" id="TIGR01434">
    <property type="entry name" value="glu_cys_ligase"/>
    <property type="match status" value="1"/>
</dbReference>
<comment type="pathway">
    <text evidence="1 8 9">Sulfur metabolism; glutathione biosynthesis; glutathione from L-cysteine and L-glutamate: step 1/2.</text>
</comment>
<dbReference type="SUPFAM" id="SSF55931">
    <property type="entry name" value="Glutamine synthetase/guanido kinase"/>
    <property type="match status" value="1"/>
</dbReference>
<organism evidence="11 12">
    <name type="scientific">Marinobacterium lacunae</name>
    <dbReference type="NCBI Taxonomy" id="1232683"/>
    <lineage>
        <taxon>Bacteria</taxon>
        <taxon>Pseudomonadati</taxon>
        <taxon>Pseudomonadota</taxon>
        <taxon>Gammaproteobacteria</taxon>
        <taxon>Oceanospirillales</taxon>
        <taxon>Oceanospirillaceae</taxon>
        <taxon>Marinobacterium</taxon>
    </lineage>
</organism>
<dbReference type="GO" id="GO:0004357">
    <property type="term" value="F:glutamate-cysteine ligase activity"/>
    <property type="evidence" value="ECO:0007669"/>
    <property type="project" value="UniProtKB-UniRule"/>
</dbReference>
<dbReference type="InterPro" id="IPR014746">
    <property type="entry name" value="Gln_synth/guanido_kin_cat_dom"/>
</dbReference>
<evidence type="ECO:0000313" key="11">
    <source>
        <dbReference type="EMBL" id="KEA63521.1"/>
    </source>
</evidence>
<comment type="caution">
    <text evidence="11">The sequence shown here is derived from an EMBL/GenBank/DDBJ whole genome shotgun (WGS) entry which is preliminary data.</text>
</comment>
<accession>A0A081FYB6</accession>
<evidence type="ECO:0000256" key="4">
    <source>
        <dbReference type="ARBA" id="ARBA00022684"/>
    </source>
</evidence>
<dbReference type="InterPro" id="IPR006334">
    <property type="entry name" value="Glut_cys_ligase"/>
</dbReference>
<keyword evidence="4 8" id="KW-0317">Glutathione biosynthesis</keyword>
<evidence type="ECO:0000256" key="3">
    <source>
        <dbReference type="ARBA" id="ARBA00022598"/>
    </source>
</evidence>
<dbReference type="PANTHER" id="PTHR38761:SF1">
    <property type="entry name" value="GLUTAMATE--CYSTEINE LIGASE"/>
    <property type="match status" value="1"/>
</dbReference>
<dbReference type="InterPro" id="IPR007370">
    <property type="entry name" value="Glu_cys_ligase"/>
</dbReference>
<dbReference type="Gene3D" id="3.30.590.20">
    <property type="match status" value="1"/>
</dbReference>
<evidence type="ECO:0000256" key="5">
    <source>
        <dbReference type="ARBA" id="ARBA00022741"/>
    </source>
</evidence>
<dbReference type="eggNOG" id="COG2918">
    <property type="taxonomic scope" value="Bacteria"/>
</dbReference>
<comment type="similarity">
    <text evidence="2 8">Belongs to the glutamate--cysteine ligase type 1 family. Type 1 subfamily.</text>
</comment>
<evidence type="ECO:0000313" key="12">
    <source>
        <dbReference type="Proteomes" id="UP000028252"/>
    </source>
</evidence>
<dbReference type="GO" id="GO:0046872">
    <property type="term" value="F:metal ion binding"/>
    <property type="evidence" value="ECO:0007669"/>
    <property type="project" value="TreeGrafter"/>
</dbReference>
<dbReference type="HAMAP" id="MF_00578">
    <property type="entry name" value="Glu_cys_ligase"/>
    <property type="match status" value="1"/>
</dbReference>
<dbReference type="RefSeq" id="WP_051692881.1">
    <property type="nucleotide sequence ID" value="NZ_JMQN01000036.1"/>
</dbReference>
<evidence type="ECO:0000259" key="10">
    <source>
        <dbReference type="Pfam" id="PF04262"/>
    </source>
</evidence>
<sequence>MLATLEKHLDLLVANGQAKLLTQLNHGIEKEGLRVDALGHLAQTDHPRALGSALTHPQITTDYSEALLEFITPVCDSPAQALEQLANLHRYCFENLGEEELWAASMPCDIPSEAQIRIAEYGNSNVGRLKHIYRVGLEHRYGKMMQTIAGIHYNFSLPEAFWPVYQSLIKSPGDERAFQSAGYFKLIRNFRRYSWLLLYLFGASPALTASFMQGRQHQLHSLGADTLYLPYATSLRMSDLGYSNRAQSSLNICFNHLDTYAASLSQAIKTPHPAYEQIGVLHEDGYRQLNTNVLQIENEYYSDVRPKRVTRSGEKPVQALMSRGVEYVEVRNTDINPILPLGIDLEQAHFMDCFLITCLLCSEELVSTRECERIAANHTRIVTRGREPGLTLFCEQGERSVAERGRMILDQVRRTAEVLDSASAGSRYCQAVDAQYAKLEEPDLTPSAQVLAAITDSGEGYAAWVLSQSRAHRATLSGEPLPADLEQGFREASARSLQEQAEIEAGDHIDFDQYLAQYMAQ</sequence>
<dbReference type="OrthoDB" id="9803907at2"/>
<evidence type="ECO:0000256" key="8">
    <source>
        <dbReference type="HAMAP-Rule" id="MF_00578"/>
    </source>
</evidence>
<evidence type="ECO:0000256" key="1">
    <source>
        <dbReference type="ARBA" id="ARBA00005006"/>
    </source>
</evidence>
<evidence type="ECO:0000256" key="7">
    <source>
        <dbReference type="ARBA" id="ARBA00048819"/>
    </source>
</evidence>
<dbReference type="EC" id="6.3.2.2" evidence="8"/>
<proteinExistence type="inferred from homology"/>
<evidence type="ECO:0000256" key="6">
    <source>
        <dbReference type="ARBA" id="ARBA00022840"/>
    </source>
</evidence>
<name>A0A081FYB6_9GAMM</name>
<protein>
    <recommendedName>
        <fullName evidence="8">Glutamate--cysteine ligase</fullName>
        <ecNumber evidence="8">6.3.2.2</ecNumber>
    </recommendedName>
    <alternativeName>
        <fullName evidence="8">Gamma-ECS</fullName>
        <shortName evidence="8">GCS</shortName>
    </alternativeName>
    <alternativeName>
        <fullName evidence="8">Gamma-glutamylcysteine synthetase</fullName>
    </alternativeName>
</protein>
<evidence type="ECO:0000256" key="2">
    <source>
        <dbReference type="ARBA" id="ARBA00008772"/>
    </source>
</evidence>
<feature type="domain" description="Glutamate--cysteine ligase" evidence="10">
    <location>
        <begin position="10"/>
        <end position="381"/>
    </location>
</feature>
<gene>
    <name evidence="8" type="primary">gshA</name>
    <name evidence="11" type="ORF">ADIMK_2300</name>
</gene>